<dbReference type="GO" id="GO:0005524">
    <property type="term" value="F:ATP binding"/>
    <property type="evidence" value="ECO:0007669"/>
    <property type="project" value="InterPro"/>
</dbReference>
<dbReference type="Gene3D" id="1.10.510.10">
    <property type="entry name" value="Transferase(Phosphotransferase) domain 1"/>
    <property type="match status" value="1"/>
</dbReference>
<gene>
    <name evidence="2" type="ORF">OVA965_LOCUS20128</name>
    <name evidence="3" type="ORF">TMI583_LOCUS20413</name>
</gene>
<dbReference type="Pfam" id="PF00069">
    <property type="entry name" value="Pkinase"/>
    <property type="match status" value="1"/>
</dbReference>
<dbReference type="EMBL" id="CAJNOK010010602">
    <property type="protein sequence ID" value="CAF1119869.1"/>
    <property type="molecule type" value="Genomic_DNA"/>
</dbReference>
<dbReference type="InterPro" id="IPR000719">
    <property type="entry name" value="Prot_kinase_dom"/>
</dbReference>
<dbReference type="GO" id="GO:0005634">
    <property type="term" value="C:nucleus"/>
    <property type="evidence" value="ECO:0007669"/>
    <property type="project" value="TreeGrafter"/>
</dbReference>
<evidence type="ECO:0000259" key="1">
    <source>
        <dbReference type="PROSITE" id="PS50011"/>
    </source>
</evidence>
<feature type="domain" description="Protein kinase" evidence="1">
    <location>
        <begin position="209"/>
        <end position="603"/>
    </location>
</feature>
<protein>
    <recommendedName>
        <fullName evidence="1">Protein kinase domain-containing protein</fullName>
    </recommendedName>
</protein>
<dbReference type="GO" id="GO:0004674">
    <property type="term" value="F:protein serine/threonine kinase activity"/>
    <property type="evidence" value="ECO:0007669"/>
    <property type="project" value="TreeGrafter"/>
</dbReference>
<dbReference type="PANTHER" id="PTHR44167:SF24">
    <property type="entry name" value="SERINE_THREONINE-PROTEIN KINASE CHK2"/>
    <property type="match status" value="1"/>
</dbReference>
<sequence length="720" mass="81743">MVDYLFSTKFRAKSDFPLGDLPSLPFFVEKNSAPHGVAQYQELKSVDNLMKKENRPHMLNDHAIYIYRELRGTPNFKILRTRRHIRVLSFGGRAPVGIPNNELNHHFAQYGTVLSNEPAGNDIKITYDDYDSVDKAILANPHTFNRILYSVEKGSSSAASIIDTYTPTSLASDFTALATPQHHRSEPAIVNTKHAGSNVDSRHSTGHDAVKLSSVGSDSLSQSSSSITIVDDRSDGNASRIFGHAIKGVREQANPDLPNDVPPEWASKNSQSGEVGGQGEVRINNKDLEDYYKERRMRAHRELTALKILQGVKNISQLTSYSSDFTNIPDSEEDAVDGKRLYWIIMEYIDGRTLEDFVRPFGKIDLLNAVKLTQKLLLTIKKVHARGVVHRDIKPINLLVSYDVNAPIETAEIYVIDFGLSYIENREDDVDLKSFEMKEKYEQTWFGDTIGNCFFRVPQLNSASTKQMTAKEKNVLLDVRRSPTIDASSICAILFWLITNIEPGLKIRDQYNLAPHQKEDAERQIMNKIEEAANQTGFENAEHQWTVDQLEYRLESIRHLLQPKTTSLDQQLSDATKNLLSFESVTAVPNLSPIELKFHHISLAYESAKAKFIAQHSSCSWYDGHCHWSEHQQDMSERKNHDLLSYQYKKKNWMLIIVSSVHFDDNGDIFTLTVGSDFNGVYVELPLGRYTSQELGNLNIEVEFERELINLLQVISKPRH</sequence>
<evidence type="ECO:0000313" key="4">
    <source>
        <dbReference type="Proteomes" id="UP000682733"/>
    </source>
</evidence>
<dbReference type="SUPFAM" id="SSF56112">
    <property type="entry name" value="Protein kinase-like (PK-like)"/>
    <property type="match status" value="1"/>
</dbReference>
<name>A0A8S2LAY5_9BILA</name>
<dbReference type="GO" id="GO:0044773">
    <property type="term" value="P:mitotic DNA damage checkpoint signaling"/>
    <property type="evidence" value="ECO:0007669"/>
    <property type="project" value="TreeGrafter"/>
</dbReference>
<dbReference type="PROSITE" id="PS00108">
    <property type="entry name" value="PROTEIN_KINASE_ST"/>
    <property type="match status" value="1"/>
</dbReference>
<dbReference type="InterPro" id="IPR008271">
    <property type="entry name" value="Ser/Thr_kinase_AS"/>
</dbReference>
<dbReference type="EMBL" id="CAJOBA010016842">
    <property type="protein sequence ID" value="CAF3892966.1"/>
    <property type="molecule type" value="Genomic_DNA"/>
</dbReference>
<dbReference type="PANTHER" id="PTHR44167">
    <property type="entry name" value="OVARIAN-SPECIFIC SERINE/THREONINE-PROTEIN KINASE LOK-RELATED"/>
    <property type="match status" value="1"/>
</dbReference>
<organism evidence="3 4">
    <name type="scientific">Didymodactylos carnosus</name>
    <dbReference type="NCBI Taxonomy" id="1234261"/>
    <lineage>
        <taxon>Eukaryota</taxon>
        <taxon>Metazoa</taxon>
        <taxon>Spiralia</taxon>
        <taxon>Gnathifera</taxon>
        <taxon>Rotifera</taxon>
        <taxon>Eurotatoria</taxon>
        <taxon>Bdelloidea</taxon>
        <taxon>Philodinida</taxon>
        <taxon>Philodinidae</taxon>
        <taxon>Didymodactylos</taxon>
    </lineage>
</organism>
<evidence type="ECO:0000313" key="3">
    <source>
        <dbReference type="EMBL" id="CAF3892966.1"/>
    </source>
</evidence>
<accession>A0A8S2LAY5</accession>
<dbReference type="Proteomes" id="UP000677228">
    <property type="component" value="Unassembled WGS sequence"/>
</dbReference>
<dbReference type="PROSITE" id="PS50011">
    <property type="entry name" value="PROTEIN_KINASE_DOM"/>
    <property type="match status" value="1"/>
</dbReference>
<comment type="caution">
    <text evidence="3">The sequence shown here is derived from an EMBL/GenBank/DDBJ whole genome shotgun (WGS) entry which is preliminary data.</text>
</comment>
<reference evidence="3" key="1">
    <citation type="submission" date="2021-02" db="EMBL/GenBank/DDBJ databases">
        <authorList>
            <person name="Nowell W R."/>
        </authorList>
    </citation>
    <scope>NUCLEOTIDE SEQUENCE</scope>
</reference>
<proteinExistence type="predicted"/>
<dbReference type="SMART" id="SM00220">
    <property type="entry name" value="S_TKc"/>
    <property type="match status" value="1"/>
</dbReference>
<dbReference type="Proteomes" id="UP000682733">
    <property type="component" value="Unassembled WGS sequence"/>
</dbReference>
<dbReference type="InterPro" id="IPR011009">
    <property type="entry name" value="Kinase-like_dom_sf"/>
</dbReference>
<evidence type="ECO:0000313" key="2">
    <source>
        <dbReference type="EMBL" id="CAF1119869.1"/>
    </source>
</evidence>
<dbReference type="AlphaFoldDB" id="A0A8S2LAY5"/>